<dbReference type="Proteomes" id="UP000326757">
    <property type="component" value="Unassembled WGS sequence"/>
</dbReference>
<evidence type="ECO:0000313" key="3">
    <source>
        <dbReference type="Proteomes" id="UP000326757"/>
    </source>
</evidence>
<evidence type="ECO:0000313" key="2">
    <source>
        <dbReference type="EMBL" id="KAB8301203.1"/>
    </source>
</evidence>
<evidence type="ECO:0008006" key="4">
    <source>
        <dbReference type="Google" id="ProtNLM"/>
    </source>
</evidence>
<dbReference type="OrthoDB" id="5403747at2759"/>
<feature type="compositionally biased region" description="Basic and acidic residues" evidence="1">
    <location>
        <begin position="192"/>
        <end position="202"/>
    </location>
</feature>
<keyword evidence="3" id="KW-1185">Reference proteome</keyword>
<sequence>MMLSLIISVGYLKMSDRFPNRIRKDRDDRPLTRAEKEKILRDFSRPIILNDPPRAITEKDGKFLFIILNALDQAPDVNWDLVADRAGYANATTARICYGRLRRQLRLYYAKEEPKIAPFYNSLMIPKALNGPSKSDKDKPNPIPARVVNRKSSKPATPWHASKKPTKFPRNHGQGLTINRNDDIVDPVQPRDPTEFKRIEVADDRDEFDSENEYQNPEHYKIYPFHKMP</sequence>
<name>A0A5N6KCN4_MONLA</name>
<feature type="compositionally biased region" description="Acidic residues" evidence="1">
    <location>
        <begin position="203"/>
        <end position="212"/>
    </location>
</feature>
<reference evidence="2 3" key="1">
    <citation type="submission" date="2019-06" db="EMBL/GenBank/DDBJ databases">
        <title>Genome Sequence of the Brown Rot Fungal Pathogen Monilinia laxa.</title>
        <authorList>
            <person name="De Miccolis Angelini R.M."/>
            <person name="Landi L."/>
            <person name="Abate D."/>
            <person name="Pollastro S."/>
            <person name="Romanazzi G."/>
            <person name="Faretra F."/>
        </authorList>
    </citation>
    <scope>NUCLEOTIDE SEQUENCE [LARGE SCALE GENOMIC DNA]</scope>
    <source>
        <strain evidence="2 3">Mlax316</strain>
    </source>
</reference>
<evidence type="ECO:0000256" key="1">
    <source>
        <dbReference type="SAM" id="MobiDB-lite"/>
    </source>
</evidence>
<gene>
    <name evidence="2" type="ORF">EYC80_003094</name>
</gene>
<dbReference type="EMBL" id="VIGI01000004">
    <property type="protein sequence ID" value="KAB8301203.1"/>
    <property type="molecule type" value="Genomic_DNA"/>
</dbReference>
<feature type="region of interest" description="Disordered" evidence="1">
    <location>
        <begin position="130"/>
        <end position="214"/>
    </location>
</feature>
<dbReference type="AlphaFoldDB" id="A0A5N6KCN4"/>
<organism evidence="2 3">
    <name type="scientific">Monilinia laxa</name>
    <name type="common">Brown rot fungus</name>
    <name type="synonym">Sclerotinia laxa</name>
    <dbReference type="NCBI Taxonomy" id="61186"/>
    <lineage>
        <taxon>Eukaryota</taxon>
        <taxon>Fungi</taxon>
        <taxon>Dikarya</taxon>
        <taxon>Ascomycota</taxon>
        <taxon>Pezizomycotina</taxon>
        <taxon>Leotiomycetes</taxon>
        <taxon>Helotiales</taxon>
        <taxon>Sclerotiniaceae</taxon>
        <taxon>Monilinia</taxon>
    </lineage>
</organism>
<accession>A0A5N6KCN4</accession>
<protein>
    <recommendedName>
        <fullName evidence="4">Myb-like domain-containing protein</fullName>
    </recommendedName>
</protein>
<feature type="compositionally biased region" description="Basic residues" evidence="1">
    <location>
        <begin position="161"/>
        <end position="170"/>
    </location>
</feature>
<comment type="caution">
    <text evidence="2">The sequence shown here is derived from an EMBL/GenBank/DDBJ whole genome shotgun (WGS) entry which is preliminary data.</text>
</comment>
<proteinExistence type="predicted"/>